<keyword evidence="2" id="KW-0732">Signal</keyword>
<dbReference type="AlphaFoldDB" id="A0A923I5P7"/>
<evidence type="ECO:0000313" key="3">
    <source>
        <dbReference type="EMBL" id="MBC5580788.1"/>
    </source>
</evidence>
<dbReference type="InterPro" id="IPR038765">
    <property type="entry name" value="Papain-like_cys_pep_sf"/>
</dbReference>
<reference evidence="3" key="1">
    <citation type="submission" date="2020-08" db="EMBL/GenBank/DDBJ databases">
        <title>Genome public.</title>
        <authorList>
            <person name="Liu C."/>
            <person name="Sun Q."/>
        </authorList>
    </citation>
    <scope>NUCLEOTIDE SEQUENCE</scope>
    <source>
        <strain evidence="3">BX8</strain>
    </source>
</reference>
<feature type="region of interest" description="Disordered" evidence="1">
    <location>
        <begin position="30"/>
        <end position="55"/>
    </location>
</feature>
<dbReference type="EMBL" id="JACONZ010000001">
    <property type="protein sequence ID" value="MBC5580788.1"/>
    <property type="molecule type" value="Genomic_DNA"/>
</dbReference>
<protein>
    <recommendedName>
        <fullName evidence="5">Permuted papain-like amidase enzyme, YaeF/YiiX, C92 family</fullName>
    </recommendedName>
</protein>
<dbReference type="PROSITE" id="PS51257">
    <property type="entry name" value="PROKAR_LIPOPROTEIN"/>
    <property type="match status" value="1"/>
</dbReference>
<dbReference type="Gene3D" id="3.90.1720.10">
    <property type="entry name" value="endopeptidase domain like (from Nostoc punctiforme)"/>
    <property type="match status" value="1"/>
</dbReference>
<feature type="signal peptide" evidence="2">
    <location>
        <begin position="1"/>
        <end position="25"/>
    </location>
</feature>
<keyword evidence="4" id="KW-1185">Reference proteome</keyword>
<accession>A0A923I5P7</accession>
<gene>
    <name evidence="3" type="ORF">H8S23_04655</name>
</gene>
<comment type="caution">
    <text evidence="3">The sequence shown here is derived from an EMBL/GenBank/DDBJ whole genome shotgun (WGS) entry which is preliminary data.</text>
</comment>
<organism evidence="3 4">
    <name type="scientific">Anaerofilum hominis</name>
    <dbReference type="NCBI Taxonomy" id="2763016"/>
    <lineage>
        <taxon>Bacteria</taxon>
        <taxon>Bacillati</taxon>
        <taxon>Bacillota</taxon>
        <taxon>Clostridia</taxon>
        <taxon>Eubacteriales</taxon>
        <taxon>Oscillospiraceae</taxon>
        <taxon>Anaerofilum</taxon>
    </lineage>
</organism>
<evidence type="ECO:0000256" key="1">
    <source>
        <dbReference type="SAM" id="MobiDB-lite"/>
    </source>
</evidence>
<evidence type="ECO:0000256" key="2">
    <source>
        <dbReference type="SAM" id="SignalP"/>
    </source>
</evidence>
<sequence length="280" mass="29333">MKIKTWRAAAAALLAMACLWQWTRAAERTAHVPPQAPRRALAAVPAGPAPAGRSGAGERELFLQTGLGPAGAKAVLEQDGADGLLRMQDQLYAPAVWQCGAGTPLTRQETLASAVEMAPLEDGDILVTTASHFFGWRQGHACLVVDAARGETLDCGMSVAEIGSAASWALRANFAVLRLAGTPAEERAAVAAAARGTLLGVPYNIAVGIFPPKGDGAGVRSTHCSHLVWSAYRAFGYDLDATGGPVVTPRDLLRSPLLEIVQVYGMDPQALLRERAAFSA</sequence>
<evidence type="ECO:0000313" key="4">
    <source>
        <dbReference type="Proteomes" id="UP000659630"/>
    </source>
</evidence>
<name>A0A923I5P7_9FIRM</name>
<feature type="chain" id="PRO_5037185538" description="Permuted papain-like amidase enzyme, YaeF/YiiX, C92 family" evidence="2">
    <location>
        <begin position="26"/>
        <end position="280"/>
    </location>
</feature>
<evidence type="ECO:0008006" key="5">
    <source>
        <dbReference type="Google" id="ProtNLM"/>
    </source>
</evidence>
<feature type="compositionally biased region" description="Low complexity" evidence="1">
    <location>
        <begin position="37"/>
        <end position="53"/>
    </location>
</feature>
<dbReference type="Proteomes" id="UP000659630">
    <property type="component" value="Unassembled WGS sequence"/>
</dbReference>
<dbReference type="RefSeq" id="WP_186887115.1">
    <property type="nucleotide sequence ID" value="NZ_JACONZ010000001.1"/>
</dbReference>
<dbReference type="SUPFAM" id="SSF54001">
    <property type="entry name" value="Cysteine proteinases"/>
    <property type="match status" value="1"/>
</dbReference>
<proteinExistence type="predicted"/>